<comment type="function">
    <text evidence="6">Gustatory receptor which mediates acceptance or avoidance behavior, depending on its substrates.</text>
</comment>
<comment type="subcellular location">
    <subcellularLocation>
        <location evidence="1 6">Cell membrane</location>
        <topology evidence="1 6">Multi-pass membrane protein</topology>
    </subcellularLocation>
</comment>
<feature type="transmembrane region" description="Helical" evidence="6">
    <location>
        <begin position="116"/>
        <end position="137"/>
    </location>
</feature>
<dbReference type="GO" id="GO:0050909">
    <property type="term" value="P:sensory perception of taste"/>
    <property type="evidence" value="ECO:0007669"/>
    <property type="project" value="InterPro"/>
</dbReference>
<keyword evidence="4 6" id="KW-1133">Transmembrane helix</keyword>
<dbReference type="OMA" id="CGSHLER"/>
<proteinExistence type="inferred from homology"/>
<keyword evidence="3 6" id="KW-0812">Transmembrane</keyword>
<feature type="transmembrane region" description="Helical" evidence="6">
    <location>
        <begin position="289"/>
        <end position="317"/>
    </location>
</feature>
<reference evidence="7 8" key="1">
    <citation type="journal article" date="2007" name="Nature">
        <title>Evolution of genes and genomes on the Drosophila phylogeny.</title>
        <authorList>
            <consortium name="Drosophila 12 Genomes Consortium"/>
            <person name="Clark A.G."/>
            <person name="Eisen M.B."/>
            <person name="Smith D.R."/>
            <person name="Bergman C.M."/>
            <person name="Oliver B."/>
            <person name="Markow T.A."/>
            <person name="Kaufman T.C."/>
            <person name="Kellis M."/>
            <person name="Gelbart W."/>
            <person name="Iyer V.N."/>
            <person name="Pollard D.A."/>
            <person name="Sackton T.B."/>
            <person name="Larracuente A.M."/>
            <person name="Singh N.D."/>
            <person name="Abad J.P."/>
            <person name="Abt D.N."/>
            <person name="Adryan B."/>
            <person name="Aguade M."/>
            <person name="Akashi H."/>
            <person name="Anderson W.W."/>
            <person name="Aquadro C.F."/>
            <person name="Ardell D.H."/>
            <person name="Arguello R."/>
            <person name="Artieri C.G."/>
            <person name="Barbash D.A."/>
            <person name="Barker D."/>
            <person name="Barsanti P."/>
            <person name="Batterham P."/>
            <person name="Batzoglou S."/>
            <person name="Begun D."/>
            <person name="Bhutkar A."/>
            <person name="Blanco E."/>
            <person name="Bosak S.A."/>
            <person name="Bradley R.K."/>
            <person name="Brand A.D."/>
            <person name="Brent M.R."/>
            <person name="Brooks A.N."/>
            <person name="Brown R.H."/>
            <person name="Butlin R.K."/>
            <person name="Caggese C."/>
            <person name="Calvi B.R."/>
            <person name="Bernardo de Carvalho A."/>
            <person name="Caspi A."/>
            <person name="Castrezana S."/>
            <person name="Celniker S.E."/>
            <person name="Chang J.L."/>
            <person name="Chapple C."/>
            <person name="Chatterji S."/>
            <person name="Chinwalla A."/>
            <person name="Civetta A."/>
            <person name="Clifton S.W."/>
            <person name="Comeron J.M."/>
            <person name="Costello J.C."/>
            <person name="Coyne J.A."/>
            <person name="Daub J."/>
            <person name="David R.G."/>
            <person name="Delcher A.L."/>
            <person name="Delehaunty K."/>
            <person name="Do C.B."/>
            <person name="Ebling H."/>
            <person name="Edwards K."/>
            <person name="Eickbush T."/>
            <person name="Evans J.D."/>
            <person name="Filipski A."/>
            <person name="Findeiss S."/>
            <person name="Freyhult E."/>
            <person name="Fulton L."/>
            <person name="Fulton R."/>
            <person name="Garcia A.C."/>
            <person name="Gardiner A."/>
            <person name="Garfield D.A."/>
            <person name="Garvin B.E."/>
            <person name="Gibson G."/>
            <person name="Gilbert D."/>
            <person name="Gnerre S."/>
            <person name="Godfrey J."/>
            <person name="Good R."/>
            <person name="Gotea V."/>
            <person name="Gravely B."/>
            <person name="Greenberg A.J."/>
            <person name="Griffiths-Jones S."/>
            <person name="Gross S."/>
            <person name="Guigo R."/>
            <person name="Gustafson E.A."/>
            <person name="Haerty W."/>
            <person name="Hahn M.W."/>
            <person name="Halligan D.L."/>
            <person name="Halpern A.L."/>
            <person name="Halter G.M."/>
            <person name="Han M.V."/>
            <person name="Heger A."/>
            <person name="Hillier L."/>
            <person name="Hinrichs A.S."/>
            <person name="Holmes I."/>
            <person name="Hoskins R.A."/>
            <person name="Hubisz M.J."/>
            <person name="Hultmark D."/>
            <person name="Huntley M.A."/>
            <person name="Jaffe D.B."/>
            <person name="Jagadeeshan S."/>
            <person name="Jeck W.R."/>
            <person name="Johnson J."/>
            <person name="Jones C.D."/>
            <person name="Jordan W.C."/>
            <person name="Karpen G.H."/>
            <person name="Kataoka E."/>
            <person name="Keightley P.D."/>
            <person name="Kheradpour P."/>
            <person name="Kirkness E.F."/>
            <person name="Koerich L.B."/>
            <person name="Kristiansen K."/>
            <person name="Kudrna D."/>
            <person name="Kulathinal R.J."/>
            <person name="Kumar S."/>
            <person name="Kwok R."/>
            <person name="Lander E."/>
            <person name="Langley C.H."/>
            <person name="Lapoint R."/>
            <person name="Lazzaro B.P."/>
            <person name="Lee S.J."/>
            <person name="Levesque L."/>
            <person name="Li R."/>
            <person name="Lin C.F."/>
            <person name="Lin M.F."/>
            <person name="Lindblad-Toh K."/>
            <person name="Llopart A."/>
            <person name="Long M."/>
            <person name="Low L."/>
            <person name="Lozovsky E."/>
            <person name="Lu J."/>
            <person name="Luo M."/>
            <person name="Machado C.A."/>
            <person name="Makalowski W."/>
            <person name="Marzo M."/>
            <person name="Matsuda M."/>
            <person name="Matzkin L."/>
            <person name="McAllister B."/>
            <person name="McBride C.S."/>
            <person name="McKernan B."/>
            <person name="McKernan K."/>
            <person name="Mendez-Lago M."/>
            <person name="Minx P."/>
            <person name="Mollenhauer M.U."/>
            <person name="Montooth K."/>
            <person name="Mount S.M."/>
            <person name="Mu X."/>
            <person name="Myers E."/>
            <person name="Negre B."/>
            <person name="Newfeld S."/>
            <person name="Nielsen R."/>
            <person name="Noor M.A."/>
            <person name="O'Grady P."/>
            <person name="Pachter L."/>
            <person name="Papaceit M."/>
            <person name="Parisi M.J."/>
            <person name="Parisi M."/>
            <person name="Parts L."/>
            <person name="Pedersen J.S."/>
            <person name="Pesole G."/>
            <person name="Phillippy A.M."/>
            <person name="Ponting C.P."/>
            <person name="Pop M."/>
            <person name="Porcelli D."/>
            <person name="Powell J.R."/>
            <person name="Prohaska S."/>
            <person name="Pruitt K."/>
            <person name="Puig M."/>
            <person name="Quesneville H."/>
            <person name="Ram K.R."/>
            <person name="Rand D."/>
            <person name="Rasmussen M.D."/>
            <person name="Reed L.K."/>
            <person name="Reenan R."/>
            <person name="Reily A."/>
            <person name="Remington K.A."/>
            <person name="Rieger T.T."/>
            <person name="Ritchie M.G."/>
            <person name="Robin C."/>
            <person name="Rogers Y.H."/>
            <person name="Rohde C."/>
            <person name="Rozas J."/>
            <person name="Rubenfield M.J."/>
            <person name="Ruiz A."/>
            <person name="Russo S."/>
            <person name="Salzberg S.L."/>
            <person name="Sanchez-Gracia A."/>
            <person name="Saranga D.J."/>
            <person name="Sato H."/>
            <person name="Schaeffer S.W."/>
            <person name="Schatz M.C."/>
            <person name="Schlenke T."/>
            <person name="Schwartz R."/>
            <person name="Segarra C."/>
            <person name="Singh R.S."/>
            <person name="Sirot L."/>
            <person name="Sirota M."/>
            <person name="Sisneros N.B."/>
            <person name="Smith C.D."/>
            <person name="Smith T.F."/>
            <person name="Spieth J."/>
            <person name="Stage D.E."/>
            <person name="Stark A."/>
            <person name="Stephan W."/>
            <person name="Strausberg R.L."/>
            <person name="Strempel S."/>
            <person name="Sturgill D."/>
            <person name="Sutton G."/>
            <person name="Sutton G.G."/>
            <person name="Tao W."/>
            <person name="Teichmann S."/>
            <person name="Tobari Y.N."/>
            <person name="Tomimura Y."/>
            <person name="Tsolas J.M."/>
            <person name="Valente V.L."/>
            <person name="Venter E."/>
            <person name="Venter J.C."/>
            <person name="Vicario S."/>
            <person name="Vieira F.G."/>
            <person name="Vilella A.J."/>
            <person name="Villasante A."/>
            <person name="Walenz B."/>
            <person name="Wang J."/>
            <person name="Wasserman M."/>
            <person name="Watts T."/>
            <person name="Wilson D."/>
            <person name="Wilson R.K."/>
            <person name="Wing R.A."/>
            <person name="Wolfner M.F."/>
            <person name="Wong A."/>
            <person name="Wong G.K."/>
            <person name="Wu C.I."/>
            <person name="Wu G."/>
            <person name="Yamamoto D."/>
            <person name="Yang H.P."/>
            <person name="Yang S.P."/>
            <person name="Yorke J.A."/>
            <person name="Yoshida K."/>
            <person name="Zdobnov E."/>
            <person name="Zhang P."/>
            <person name="Zhang Y."/>
            <person name="Zimin A.V."/>
            <person name="Baldwin J."/>
            <person name="Abdouelleil A."/>
            <person name="Abdulkadir J."/>
            <person name="Abebe A."/>
            <person name="Abera B."/>
            <person name="Abreu J."/>
            <person name="Acer S.C."/>
            <person name="Aftuck L."/>
            <person name="Alexander A."/>
            <person name="An P."/>
            <person name="Anderson E."/>
            <person name="Anderson S."/>
            <person name="Arachi H."/>
            <person name="Azer M."/>
            <person name="Bachantsang P."/>
            <person name="Barry A."/>
            <person name="Bayul T."/>
            <person name="Berlin A."/>
            <person name="Bessette D."/>
            <person name="Bloom T."/>
            <person name="Blye J."/>
            <person name="Boguslavskiy L."/>
            <person name="Bonnet C."/>
            <person name="Boukhgalter B."/>
            <person name="Bourzgui I."/>
            <person name="Brown A."/>
            <person name="Cahill P."/>
            <person name="Channer S."/>
            <person name="Cheshatsang Y."/>
            <person name="Chuda L."/>
            <person name="Citroen M."/>
            <person name="Collymore A."/>
            <person name="Cooke P."/>
            <person name="Costello M."/>
            <person name="D'Aco K."/>
            <person name="Daza R."/>
            <person name="De Haan G."/>
            <person name="DeGray S."/>
            <person name="DeMaso C."/>
            <person name="Dhargay N."/>
            <person name="Dooley K."/>
            <person name="Dooley E."/>
            <person name="Doricent M."/>
            <person name="Dorje P."/>
            <person name="Dorjee K."/>
            <person name="Dupes A."/>
            <person name="Elong R."/>
            <person name="Falk J."/>
            <person name="Farina A."/>
            <person name="Faro S."/>
            <person name="Ferguson D."/>
            <person name="Fisher S."/>
            <person name="Foley C.D."/>
            <person name="Franke A."/>
            <person name="Friedrich D."/>
            <person name="Gadbois L."/>
            <person name="Gearin G."/>
            <person name="Gearin C.R."/>
            <person name="Giannoukos G."/>
            <person name="Goode T."/>
            <person name="Graham J."/>
            <person name="Grandbois E."/>
            <person name="Grewal S."/>
            <person name="Gyaltsen K."/>
            <person name="Hafez N."/>
            <person name="Hagos B."/>
            <person name="Hall J."/>
            <person name="Henson C."/>
            <person name="Hollinger A."/>
            <person name="Honan T."/>
            <person name="Huard M.D."/>
            <person name="Hughes L."/>
            <person name="Hurhula B."/>
            <person name="Husby M.E."/>
            <person name="Kamat A."/>
            <person name="Kanga B."/>
            <person name="Kashin S."/>
            <person name="Khazanovich D."/>
            <person name="Kisner P."/>
            <person name="Lance K."/>
            <person name="Lara M."/>
            <person name="Lee W."/>
            <person name="Lennon N."/>
            <person name="Letendre F."/>
            <person name="LeVine R."/>
            <person name="Lipovsky A."/>
            <person name="Liu X."/>
            <person name="Liu J."/>
            <person name="Liu S."/>
            <person name="Lokyitsang T."/>
            <person name="Lokyitsang Y."/>
            <person name="Lubonja R."/>
            <person name="Lui A."/>
            <person name="MacDonald P."/>
            <person name="Magnisalis V."/>
            <person name="Maru K."/>
            <person name="Matthews C."/>
            <person name="McCusker W."/>
            <person name="McDonough S."/>
            <person name="Mehta T."/>
            <person name="Meldrim J."/>
            <person name="Meneus L."/>
            <person name="Mihai O."/>
            <person name="Mihalev A."/>
            <person name="Mihova T."/>
            <person name="Mittelman R."/>
            <person name="Mlenga V."/>
            <person name="Montmayeur A."/>
            <person name="Mulrain L."/>
            <person name="Navidi A."/>
            <person name="Naylor J."/>
            <person name="Negash T."/>
            <person name="Nguyen T."/>
            <person name="Nguyen N."/>
            <person name="Nicol R."/>
            <person name="Norbu C."/>
            <person name="Norbu N."/>
            <person name="Novod N."/>
            <person name="O'Neill B."/>
            <person name="Osman S."/>
            <person name="Markiewicz E."/>
            <person name="Oyono O.L."/>
            <person name="Patti C."/>
            <person name="Phunkhang P."/>
            <person name="Pierre F."/>
            <person name="Priest M."/>
            <person name="Raghuraman S."/>
            <person name="Rege F."/>
            <person name="Reyes R."/>
            <person name="Rise C."/>
            <person name="Rogov P."/>
            <person name="Ross K."/>
            <person name="Ryan E."/>
            <person name="Settipalli S."/>
            <person name="Shea T."/>
            <person name="Sherpa N."/>
            <person name="Shi L."/>
            <person name="Shih D."/>
            <person name="Sparrow T."/>
            <person name="Spaulding J."/>
            <person name="Stalker J."/>
            <person name="Stange-Thomann N."/>
            <person name="Stavropoulos S."/>
            <person name="Stone C."/>
            <person name="Strader C."/>
            <person name="Tesfaye S."/>
            <person name="Thomson T."/>
            <person name="Thoulutsang Y."/>
            <person name="Thoulutsang D."/>
            <person name="Topham K."/>
            <person name="Topping I."/>
            <person name="Tsamla T."/>
            <person name="Vassiliev H."/>
            <person name="Vo A."/>
            <person name="Wangchuk T."/>
            <person name="Wangdi T."/>
            <person name="Weiand M."/>
            <person name="Wilkinson J."/>
            <person name="Wilson A."/>
            <person name="Yadav S."/>
            <person name="Young G."/>
            <person name="Yu Q."/>
            <person name="Zembek L."/>
            <person name="Zhong D."/>
            <person name="Zimmer A."/>
            <person name="Zwirko Z."/>
            <person name="Jaffe D.B."/>
            <person name="Alvarez P."/>
            <person name="Brockman W."/>
            <person name="Butler J."/>
            <person name="Chin C."/>
            <person name="Gnerre S."/>
            <person name="Grabherr M."/>
            <person name="Kleber M."/>
            <person name="Mauceli E."/>
            <person name="MacCallum I."/>
        </authorList>
    </citation>
    <scope>NUCLEOTIDE SEQUENCE [LARGE SCALE GENOMIC DNA]</scope>
    <source>
        <strain evidence="8">Tucson 15287-2541.00</strain>
    </source>
</reference>
<sequence>MITMKFHEKVLTIQKLFYFAEYPANMFMTATFSLRVYRSANFYRRLWFQLQRQQVHLFENAGETEELYTRFGSHVLLWLLVVLIFNGICAIVDSAWLHFYWPLAVPSFGAHVLPSIMISLCLLQYVMMQQFLSLLYMQLNKRVAQLQLPPNGLRIRTISCSEVEFKLEQLRLVYVALEEVQTMLLYRFGMVLLLNFANSLLSFSYEMFNMFRLLELAKWKDWVLYSYRSLWLLLHGSRVWFVLKVNERIAEQKHQLCLFLNKLDASDAHLERVVNHFLVQLQANMSQPLAVCGVVDLDTLAVGGFINALMAIVIFLIQMDLGNKSLMGFV</sequence>
<organism evidence="8">
    <name type="scientific">Drosophila grimshawi</name>
    <name type="common">Hawaiian fruit fly</name>
    <name type="synonym">Idiomyia grimshawi</name>
    <dbReference type="NCBI Taxonomy" id="7222"/>
    <lineage>
        <taxon>Eukaryota</taxon>
        <taxon>Metazoa</taxon>
        <taxon>Ecdysozoa</taxon>
        <taxon>Arthropoda</taxon>
        <taxon>Hexapoda</taxon>
        <taxon>Insecta</taxon>
        <taxon>Pterygota</taxon>
        <taxon>Neoptera</taxon>
        <taxon>Endopterygota</taxon>
        <taxon>Diptera</taxon>
        <taxon>Brachycera</taxon>
        <taxon>Muscomorpha</taxon>
        <taxon>Ephydroidea</taxon>
        <taxon>Drosophilidae</taxon>
        <taxon>Drosophila</taxon>
        <taxon>Hawaiian Drosophila</taxon>
    </lineage>
</organism>
<dbReference type="AlphaFoldDB" id="B4J9P2"/>
<feature type="transmembrane region" description="Helical" evidence="6">
    <location>
        <begin position="184"/>
        <end position="205"/>
    </location>
</feature>
<dbReference type="PhylomeDB" id="B4J9P2"/>
<accession>B4J9P2</accession>
<dbReference type="InterPro" id="IPR013604">
    <property type="entry name" value="7TM_chemorcpt"/>
</dbReference>
<dbReference type="Pfam" id="PF08395">
    <property type="entry name" value="7tm_7"/>
    <property type="match status" value="1"/>
</dbReference>
<evidence type="ECO:0000256" key="1">
    <source>
        <dbReference type="ARBA" id="ARBA00004651"/>
    </source>
</evidence>
<evidence type="ECO:0000256" key="5">
    <source>
        <dbReference type="ARBA" id="ARBA00023136"/>
    </source>
</evidence>
<evidence type="ECO:0000313" key="8">
    <source>
        <dbReference type="Proteomes" id="UP000001070"/>
    </source>
</evidence>
<evidence type="ECO:0000256" key="2">
    <source>
        <dbReference type="ARBA" id="ARBA00022475"/>
    </source>
</evidence>
<dbReference type="FunCoup" id="B4J9P2">
    <property type="interactions" value="5"/>
</dbReference>
<dbReference type="InParanoid" id="B4J9P2"/>
<dbReference type="OrthoDB" id="7883700at2759"/>
<keyword evidence="6" id="KW-0675">Receptor</keyword>
<keyword evidence="6" id="KW-0807">Transducer</keyword>
<dbReference type="GO" id="GO:0005886">
    <property type="term" value="C:plasma membrane"/>
    <property type="evidence" value="ECO:0007669"/>
    <property type="project" value="UniProtKB-SubCell"/>
</dbReference>
<evidence type="ECO:0000256" key="6">
    <source>
        <dbReference type="RuleBase" id="RU363108"/>
    </source>
</evidence>
<evidence type="ECO:0000256" key="4">
    <source>
        <dbReference type="ARBA" id="ARBA00022989"/>
    </source>
</evidence>
<feature type="transmembrane region" description="Helical" evidence="6">
    <location>
        <begin position="75"/>
        <end position="96"/>
    </location>
</feature>
<name>B4J9P2_DROGR</name>
<protein>
    <recommendedName>
        <fullName evidence="6">Gustatory receptor</fullName>
    </recommendedName>
</protein>
<dbReference type="KEGG" id="dgr:6560923"/>
<dbReference type="HOGENOM" id="CLU_682010_0_0_1"/>
<keyword evidence="5 6" id="KW-0472">Membrane</keyword>
<dbReference type="EMBL" id="CH916367">
    <property type="protein sequence ID" value="EDW01456.1"/>
    <property type="molecule type" value="Genomic_DNA"/>
</dbReference>
<dbReference type="eggNOG" id="KOG4294">
    <property type="taxonomic scope" value="Eukaryota"/>
</dbReference>
<keyword evidence="8" id="KW-1185">Reference proteome</keyword>
<comment type="similarity">
    <text evidence="6">Belongs to the insect chemoreceptor superfamily. Gustatory receptor (GR) family.</text>
</comment>
<evidence type="ECO:0000256" key="3">
    <source>
        <dbReference type="ARBA" id="ARBA00022692"/>
    </source>
</evidence>
<comment type="caution">
    <text evidence="6">Lacks conserved residue(s) required for the propagation of feature annotation.</text>
</comment>
<evidence type="ECO:0000313" key="7">
    <source>
        <dbReference type="EMBL" id="EDW01456.1"/>
    </source>
</evidence>
<keyword evidence="2 6" id="KW-1003">Cell membrane</keyword>
<dbReference type="Proteomes" id="UP000001070">
    <property type="component" value="Unassembled WGS sequence"/>
</dbReference>
<gene>
    <name evidence="7" type="primary">Dgri\GH20441</name>
    <name evidence="7" type="ORF">Dgri_GH20441</name>
</gene>
<dbReference type="GO" id="GO:0007165">
    <property type="term" value="P:signal transduction"/>
    <property type="evidence" value="ECO:0007669"/>
    <property type="project" value="UniProtKB-KW"/>
</dbReference>